<keyword evidence="3" id="KW-1185">Reference proteome</keyword>
<feature type="chain" id="PRO_5043785254" evidence="1">
    <location>
        <begin position="28"/>
        <end position="630"/>
    </location>
</feature>
<dbReference type="EMBL" id="CAUYUE010000001">
    <property type="protein sequence ID" value="CAK0732380.1"/>
    <property type="molecule type" value="Genomic_DNA"/>
</dbReference>
<protein>
    <submittedName>
        <fullName evidence="2">Uncharacterized protein</fullName>
    </submittedName>
</protein>
<sequence length="630" mass="65569">MTGSSRMPFSRHCAITLILLVVPHALAEVQVKGFAQTGSAPGKLTIPGFDATRYAVSFSSFLATADTKAAEDFAPLGWRYRSSSYDDSSDSTTQAIIKRSYIPNIVNTQMLIPFQNVDPQVKAAFPGVNVNDRDRANVRPPNPSLCVGNGFVIEATDLAIKVYDVSGHAIAGPASLLDFFGGNNGGSFSDISCVYDAAATKRFYITVLNYELDGGMHLGFSQLLIASSVSSNPADGFVGPYTVPTMGLNPEDSSKVLPGLDACKSPNPSSLKDGCLATSPSVGMDEYGLWVGVNLFQIDSKAVGGQYAAPLLLGISKRSLLEGAASTPAYAAYSGWHADSMFSLVPAKTQGAGKPVSGLGGTAFLMTSGPNLAVKEVPAARVLAWAITNTSTLAQATFPVAGLPMLSNRVALDSYPFANPLNNSVTVTQSNGGVALDPHDSRLTQVSYLDGMLWTAAATAVLINKQGSPLEGAIWWAIQTAFGQDGTFKASVTSQGYVSSMSNHVVNPVITPSVASGTPSGILAAVLVGPDYKYSAVWTPINLQLGAGALHAPAMATTVLTGPQGDDAAGTLLHGGSAAVTDENGIAWVASQWAAGGSTKFCAAQQLLQFQTPCENWGTYISQVKAGSWP</sequence>
<comment type="caution">
    <text evidence="2">The sequence shown here is derived from an EMBL/GenBank/DDBJ whole genome shotgun (WGS) entry which is preliminary data.</text>
</comment>
<dbReference type="AlphaFoldDB" id="A0AAV1HQJ1"/>
<evidence type="ECO:0000256" key="1">
    <source>
        <dbReference type="SAM" id="SignalP"/>
    </source>
</evidence>
<keyword evidence="1" id="KW-0732">Signal</keyword>
<gene>
    <name evidence="2" type="ORF">CVIRNUC_000124</name>
</gene>
<organism evidence="2 3">
    <name type="scientific">Coccomyxa viridis</name>
    <dbReference type="NCBI Taxonomy" id="1274662"/>
    <lineage>
        <taxon>Eukaryota</taxon>
        <taxon>Viridiplantae</taxon>
        <taxon>Chlorophyta</taxon>
        <taxon>core chlorophytes</taxon>
        <taxon>Trebouxiophyceae</taxon>
        <taxon>Trebouxiophyceae incertae sedis</taxon>
        <taxon>Coccomyxaceae</taxon>
        <taxon>Coccomyxa</taxon>
    </lineage>
</organism>
<evidence type="ECO:0000313" key="2">
    <source>
        <dbReference type="EMBL" id="CAK0732380.1"/>
    </source>
</evidence>
<reference evidence="2 3" key="1">
    <citation type="submission" date="2023-10" db="EMBL/GenBank/DDBJ databases">
        <authorList>
            <person name="Maclean D."/>
            <person name="Macfadyen A."/>
        </authorList>
    </citation>
    <scope>NUCLEOTIDE SEQUENCE [LARGE SCALE GENOMIC DNA]</scope>
</reference>
<evidence type="ECO:0000313" key="3">
    <source>
        <dbReference type="Proteomes" id="UP001314263"/>
    </source>
</evidence>
<name>A0AAV1HQJ1_9CHLO</name>
<proteinExistence type="predicted"/>
<accession>A0AAV1HQJ1</accession>
<feature type="signal peptide" evidence="1">
    <location>
        <begin position="1"/>
        <end position="27"/>
    </location>
</feature>
<dbReference type="Proteomes" id="UP001314263">
    <property type="component" value="Unassembled WGS sequence"/>
</dbReference>